<feature type="compositionally biased region" description="Basic and acidic residues" evidence="1">
    <location>
        <begin position="108"/>
        <end position="132"/>
    </location>
</feature>
<name>A0A6J3M2F9_9PEZI</name>
<reference evidence="3" key="2">
    <citation type="submission" date="2020-04" db="EMBL/GenBank/DDBJ databases">
        <authorList>
            <consortium name="NCBI Genome Project"/>
        </authorList>
    </citation>
    <scope>NUCLEOTIDE SEQUENCE</scope>
    <source>
        <strain evidence="3">CBS 342.82</strain>
    </source>
</reference>
<evidence type="ECO:0000313" key="3">
    <source>
        <dbReference type="RefSeq" id="XP_033459236.1"/>
    </source>
</evidence>
<reference evidence="3" key="3">
    <citation type="submission" date="2025-08" db="UniProtKB">
        <authorList>
            <consortium name="RefSeq"/>
        </authorList>
    </citation>
    <scope>IDENTIFICATION</scope>
    <source>
        <strain evidence="3">CBS 342.82</strain>
    </source>
</reference>
<dbReference type="AlphaFoldDB" id="A0A6J3M2F9"/>
<sequence length="241" mass="27294">MCQTRTIRYICGHRVEFRLSTCLGNKVYPRVIPDCGTRSGTHPSGDRIKWSNDVICHGTSTLCLTSQANCGNCQGLASLVGQEKILPKPRRRTARVMWEQDCVDGDEGDGRGETSESVNDARQHMHEPSLLRQELRPEDVVLTYEENPFEFAEAWDPKTADDQWNRFWNALPAEEEDSEFDTEEEGLSNENSHMLACDTGYERWTEEDGGEWRGIESDAFGQSNLFPGWICASDGNKICCF</sequence>
<protein>
    <submittedName>
        <fullName evidence="3">Uncharacterized protein</fullName>
    </submittedName>
</protein>
<feature type="region of interest" description="Disordered" evidence="1">
    <location>
        <begin position="102"/>
        <end position="132"/>
    </location>
</feature>
<dbReference type="GeneID" id="54357645"/>
<proteinExistence type="predicted"/>
<gene>
    <name evidence="3" type="ORF">K489DRAFT_235521</name>
</gene>
<keyword evidence="2" id="KW-1185">Reference proteome</keyword>
<organism evidence="3">
    <name type="scientific">Dissoconium aciculare CBS 342.82</name>
    <dbReference type="NCBI Taxonomy" id="1314786"/>
    <lineage>
        <taxon>Eukaryota</taxon>
        <taxon>Fungi</taxon>
        <taxon>Dikarya</taxon>
        <taxon>Ascomycota</taxon>
        <taxon>Pezizomycotina</taxon>
        <taxon>Dothideomycetes</taxon>
        <taxon>Dothideomycetidae</taxon>
        <taxon>Mycosphaerellales</taxon>
        <taxon>Dissoconiaceae</taxon>
        <taxon>Dissoconium</taxon>
    </lineage>
</organism>
<evidence type="ECO:0000313" key="2">
    <source>
        <dbReference type="Proteomes" id="UP000504637"/>
    </source>
</evidence>
<dbReference type="Proteomes" id="UP000504637">
    <property type="component" value="Unplaced"/>
</dbReference>
<evidence type="ECO:0000256" key="1">
    <source>
        <dbReference type="SAM" id="MobiDB-lite"/>
    </source>
</evidence>
<dbReference type="RefSeq" id="XP_033459236.1">
    <property type="nucleotide sequence ID" value="XM_033599846.1"/>
</dbReference>
<accession>A0A6J3M2F9</accession>
<reference evidence="3" key="1">
    <citation type="submission" date="2020-01" db="EMBL/GenBank/DDBJ databases">
        <authorList>
            <consortium name="DOE Joint Genome Institute"/>
            <person name="Haridas S."/>
            <person name="Albert R."/>
            <person name="Binder M."/>
            <person name="Bloem J."/>
            <person name="Labutti K."/>
            <person name="Salamov A."/>
            <person name="Andreopoulos B."/>
            <person name="Baker S.E."/>
            <person name="Barry K."/>
            <person name="Bills G."/>
            <person name="Bluhm B.H."/>
            <person name="Cannon C."/>
            <person name="Castanera R."/>
            <person name="Culley D.E."/>
            <person name="Daum C."/>
            <person name="Ezra D."/>
            <person name="Gonzalez J.B."/>
            <person name="Henrissat B."/>
            <person name="Kuo A."/>
            <person name="Liang C."/>
            <person name="Lipzen A."/>
            <person name="Lutzoni F."/>
            <person name="Magnuson J."/>
            <person name="Mondo S."/>
            <person name="Nolan M."/>
            <person name="Ohm R."/>
            <person name="Pangilinan J."/>
            <person name="Park H.-J."/>
            <person name="Ramirez L."/>
            <person name="Alfaro M."/>
            <person name="Sun H."/>
            <person name="Tritt A."/>
            <person name="Yoshinaga Y."/>
            <person name="Zwiers L.-H."/>
            <person name="Turgeon B.G."/>
            <person name="Goodwin S.B."/>
            <person name="Spatafora J.W."/>
            <person name="Crous P.W."/>
            <person name="Grigoriev I.V."/>
        </authorList>
    </citation>
    <scope>NUCLEOTIDE SEQUENCE</scope>
    <source>
        <strain evidence="3">CBS 342.82</strain>
    </source>
</reference>